<dbReference type="GO" id="GO:0006534">
    <property type="term" value="P:cysteine metabolic process"/>
    <property type="evidence" value="ECO:0007669"/>
    <property type="project" value="InterPro"/>
</dbReference>
<dbReference type="Pfam" id="PF00266">
    <property type="entry name" value="Aminotran_5"/>
    <property type="match status" value="1"/>
</dbReference>
<evidence type="ECO:0000256" key="8">
    <source>
        <dbReference type="SAM" id="MobiDB-lite"/>
    </source>
</evidence>
<evidence type="ECO:0000256" key="3">
    <source>
        <dbReference type="ARBA" id="ARBA00012239"/>
    </source>
</evidence>
<evidence type="ECO:0000256" key="7">
    <source>
        <dbReference type="RuleBase" id="RU004504"/>
    </source>
</evidence>
<feature type="region of interest" description="Disordered" evidence="8">
    <location>
        <begin position="1"/>
        <end position="23"/>
    </location>
</feature>
<dbReference type="InterPro" id="IPR020578">
    <property type="entry name" value="Aminotrans_V_PyrdxlP_BS"/>
</dbReference>
<accession>A0A380PT53</accession>
<evidence type="ECO:0000313" key="11">
    <source>
        <dbReference type="Proteomes" id="UP000254835"/>
    </source>
</evidence>
<dbReference type="Proteomes" id="UP000254835">
    <property type="component" value="Unassembled WGS sequence"/>
</dbReference>
<reference evidence="10 11" key="1">
    <citation type="submission" date="2018-06" db="EMBL/GenBank/DDBJ databases">
        <authorList>
            <consortium name="Pathogen Informatics"/>
            <person name="Doyle S."/>
        </authorList>
    </citation>
    <scope>NUCLEOTIDE SEQUENCE [LARGE SCALE GENOMIC DNA]</scope>
    <source>
        <strain evidence="10 11">NCTC11470</strain>
    </source>
</reference>
<keyword evidence="10" id="KW-0456">Lyase</keyword>
<protein>
    <recommendedName>
        <fullName evidence="3">cysteine desulfurase</fullName>
        <ecNumber evidence="3">2.8.1.7</ecNumber>
    </recommendedName>
</protein>
<dbReference type="InterPro" id="IPR015424">
    <property type="entry name" value="PyrdxlP-dep_Trfase"/>
</dbReference>
<comment type="catalytic activity">
    <reaction evidence="6">
        <text>(sulfur carrier)-H + L-cysteine = (sulfur carrier)-SH + L-alanine</text>
        <dbReference type="Rhea" id="RHEA:43892"/>
        <dbReference type="Rhea" id="RHEA-COMP:14737"/>
        <dbReference type="Rhea" id="RHEA-COMP:14739"/>
        <dbReference type="ChEBI" id="CHEBI:29917"/>
        <dbReference type="ChEBI" id="CHEBI:35235"/>
        <dbReference type="ChEBI" id="CHEBI:57972"/>
        <dbReference type="ChEBI" id="CHEBI:64428"/>
        <dbReference type="EC" id="2.8.1.7"/>
    </reaction>
</comment>
<evidence type="ECO:0000256" key="5">
    <source>
        <dbReference type="ARBA" id="ARBA00022898"/>
    </source>
</evidence>
<dbReference type="PANTHER" id="PTHR43586">
    <property type="entry name" value="CYSTEINE DESULFURASE"/>
    <property type="match status" value="1"/>
</dbReference>
<keyword evidence="4" id="KW-0808">Transferase</keyword>
<evidence type="ECO:0000256" key="1">
    <source>
        <dbReference type="ARBA" id="ARBA00001933"/>
    </source>
</evidence>
<dbReference type="GO" id="GO:0016829">
    <property type="term" value="F:lyase activity"/>
    <property type="evidence" value="ECO:0007669"/>
    <property type="project" value="UniProtKB-KW"/>
</dbReference>
<evidence type="ECO:0000256" key="6">
    <source>
        <dbReference type="ARBA" id="ARBA00050776"/>
    </source>
</evidence>
<dbReference type="InterPro" id="IPR010970">
    <property type="entry name" value="Cys_dSase_SufS"/>
</dbReference>
<dbReference type="SUPFAM" id="SSF53383">
    <property type="entry name" value="PLP-dependent transferases"/>
    <property type="match status" value="1"/>
</dbReference>
<dbReference type="PROSITE" id="PS00595">
    <property type="entry name" value="AA_TRANSFER_CLASS_5"/>
    <property type="match status" value="1"/>
</dbReference>
<evidence type="ECO:0000256" key="2">
    <source>
        <dbReference type="ARBA" id="ARBA00010447"/>
    </source>
</evidence>
<dbReference type="InterPro" id="IPR015422">
    <property type="entry name" value="PyrdxlP-dep_Trfase_small"/>
</dbReference>
<keyword evidence="5" id="KW-0663">Pyridoxal phosphate</keyword>
<dbReference type="GO" id="GO:0016226">
    <property type="term" value="P:iron-sulfur cluster assembly"/>
    <property type="evidence" value="ECO:0007669"/>
    <property type="project" value="InterPro"/>
</dbReference>
<dbReference type="Gene3D" id="3.90.1150.10">
    <property type="entry name" value="Aspartate Aminotransferase, domain 1"/>
    <property type="match status" value="1"/>
</dbReference>
<dbReference type="NCBIfam" id="TIGR03392">
    <property type="entry name" value="FeS_syn_CsdA"/>
    <property type="match status" value="1"/>
</dbReference>
<dbReference type="InterPro" id="IPR022471">
    <property type="entry name" value="Cys_desulphurase_CdsA"/>
</dbReference>
<dbReference type="EC" id="2.8.1.7" evidence="3"/>
<evidence type="ECO:0000256" key="4">
    <source>
        <dbReference type="ARBA" id="ARBA00022679"/>
    </source>
</evidence>
<dbReference type="PANTHER" id="PTHR43586:SF8">
    <property type="entry name" value="CYSTEINE DESULFURASE 1, CHLOROPLASTIC"/>
    <property type="match status" value="1"/>
</dbReference>
<dbReference type="NCBIfam" id="NF008126">
    <property type="entry name" value="PRK10874.1"/>
    <property type="match status" value="1"/>
</dbReference>
<dbReference type="AlphaFoldDB" id="A0A380PT53"/>
<evidence type="ECO:0000313" key="10">
    <source>
        <dbReference type="EMBL" id="SUP76790.1"/>
    </source>
</evidence>
<evidence type="ECO:0000259" key="9">
    <source>
        <dbReference type="Pfam" id="PF00266"/>
    </source>
</evidence>
<comment type="similarity">
    <text evidence="2">Belongs to the class-V pyridoxal-phosphate-dependent aminotransferase family. Csd subfamily.</text>
</comment>
<proteinExistence type="inferred from homology"/>
<sequence length="418" mass="45619">MGKMRQFRSKSKDTNNSMKAFNPTDFRQEFPAINDEIIYLDSAATALKPCAMIEATQLFYQQDSATVHRSQHQSALSLTVRFEETRQQVADFINAPEAENIIWTRGTTEAINLVAQSYARPRLQAGDEIIVSEAEHHANLIPWLMVAEQTGARIIKLPIGLDNLPDLQLLPQLLNSKTRLLALGQMSNVTGGSPQLAQAIELAHQYDCVVMVDGAQGVVHNPADVQALDIDFYAFSAHKLYGPTGIGALYGKSELLREMSAWQGGGKMLTQASFGGFTPHEVPYRFEAGTPNIAGVIGLSAVLSWLEHIDLEEAEAYSQNLATLAENKLAELPGFRSFRCQQSSLLAFTFDGVHHSDLVTLLAEQGIALRAGQHCAQPLMAALGVSGSLRASFAPYNNEHDVEVLCSAITKALALLQD</sequence>
<gene>
    <name evidence="10" type="primary">csdA</name>
    <name evidence="10" type="ORF">NCTC11470_01841</name>
</gene>
<dbReference type="EMBL" id="UHJA01000001">
    <property type="protein sequence ID" value="SUP76790.1"/>
    <property type="molecule type" value="Genomic_DNA"/>
</dbReference>
<feature type="domain" description="Aminotransferase class V" evidence="9">
    <location>
        <begin position="38"/>
        <end position="405"/>
    </location>
</feature>
<dbReference type="GO" id="GO:0030170">
    <property type="term" value="F:pyridoxal phosphate binding"/>
    <property type="evidence" value="ECO:0007669"/>
    <property type="project" value="InterPro"/>
</dbReference>
<dbReference type="InterPro" id="IPR015421">
    <property type="entry name" value="PyrdxlP-dep_Trfase_major"/>
</dbReference>
<comment type="cofactor">
    <cofactor evidence="1 7">
        <name>pyridoxal 5'-phosphate</name>
        <dbReference type="ChEBI" id="CHEBI:597326"/>
    </cofactor>
</comment>
<organism evidence="10 11">
    <name type="scientific">Yersinia frederiksenii</name>
    <dbReference type="NCBI Taxonomy" id="29484"/>
    <lineage>
        <taxon>Bacteria</taxon>
        <taxon>Pseudomonadati</taxon>
        <taxon>Pseudomonadota</taxon>
        <taxon>Gammaproteobacteria</taxon>
        <taxon>Enterobacterales</taxon>
        <taxon>Yersiniaceae</taxon>
        <taxon>Yersinia</taxon>
    </lineage>
</organism>
<dbReference type="InterPro" id="IPR000192">
    <property type="entry name" value="Aminotrans_V_dom"/>
</dbReference>
<dbReference type="Gene3D" id="3.40.640.10">
    <property type="entry name" value="Type I PLP-dependent aspartate aminotransferase-like (Major domain)"/>
    <property type="match status" value="1"/>
</dbReference>
<name>A0A380PT53_YERFR</name>
<dbReference type="GO" id="GO:0031071">
    <property type="term" value="F:cysteine desulfurase activity"/>
    <property type="evidence" value="ECO:0007669"/>
    <property type="project" value="UniProtKB-EC"/>
</dbReference>
<dbReference type="CDD" id="cd06453">
    <property type="entry name" value="SufS_like"/>
    <property type="match status" value="1"/>
</dbReference>